<organism evidence="5 6">
    <name type="scientific">Cellvibrio mixtus</name>
    <dbReference type="NCBI Taxonomy" id="39650"/>
    <lineage>
        <taxon>Bacteria</taxon>
        <taxon>Pseudomonadati</taxon>
        <taxon>Pseudomonadota</taxon>
        <taxon>Gammaproteobacteria</taxon>
        <taxon>Cellvibrionales</taxon>
        <taxon>Cellvibrionaceae</taxon>
        <taxon>Cellvibrio</taxon>
    </lineage>
</organism>
<dbReference type="PANTHER" id="PTHR34874:SF3">
    <property type="entry name" value="SULFURTRANSFERASE TUSD"/>
    <property type="match status" value="1"/>
</dbReference>
<dbReference type="InterPro" id="IPR017463">
    <property type="entry name" value="Sulphur_relay_TusD/DsrE"/>
</dbReference>
<dbReference type="RefSeq" id="WP_078042671.1">
    <property type="nucleotide sequence ID" value="NZ_NHNI01000002.1"/>
</dbReference>
<dbReference type="GO" id="GO:0097163">
    <property type="term" value="F:sulfur carrier activity"/>
    <property type="evidence" value="ECO:0007669"/>
    <property type="project" value="TreeGrafter"/>
</dbReference>
<name>A0A266Q4X1_9GAMM</name>
<dbReference type="Proteomes" id="UP000216101">
    <property type="component" value="Unassembled WGS sequence"/>
</dbReference>
<keyword evidence="6" id="KW-1185">Reference proteome</keyword>
<reference evidence="6" key="1">
    <citation type="submission" date="2017-05" db="EMBL/GenBank/DDBJ databases">
        <authorList>
            <person name="Barney B.M."/>
        </authorList>
    </citation>
    <scope>NUCLEOTIDE SEQUENCE [LARGE SCALE GENOMIC DNA]</scope>
    <source>
        <strain evidence="6">PSBB022</strain>
    </source>
</reference>
<protein>
    <submittedName>
        <fullName evidence="5">Sulfurtransferase TusD</fullName>
    </submittedName>
</protein>
<dbReference type="GO" id="GO:1990228">
    <property type="term" value="C:sulfurtransferase complex"/>
    <property type="evidence" value="ECO:0007669"/>
    <property type="project" value="TreeGrafter"/>
</dbReference>
<dbReference type="Pfam" id="PF02635">
    <property type="entry name" value="DsrE"/>
    <property type="match status" value="1"/>
</dbReference>
<dbReference type="GO" id="GO:0002143">
    <property type="term" value="P:tRNA wobble position uridine thiolation"/>
    <property type="evidence" value="ECO:0007669"/>
    <property type="project" value="TreeGrafter"/>
</dbReference>
<accession>A0A266Q4X1</accession>
<comment type="subcellular location">
    <subcellularLocation>
        <location evidence="1">Cytoplasm</location>
    </subcellularLocation>
</comment>
<dbReference type="InterPro" id="IPR003787">
    <property type="entry name" value="Sulphur_relay_DsrE/F-like"/>
</dbReference>
<proteinExistence type="inferred from homology"/>
<dbReference type="NCBIfam" id="TIGR03012">
    <property type="entry name" value="sulf_tusD_dsrE"/>
    <property type="match status" value="1"/>
</dbReference>
<keyword evidence="3" id="KW-0963">Cytoplasm</keyword>
<dbReference type="SUPFAM" id="SSF75169">
    <property type="entry name" value="DsrEFH-like"/>
    <property type="match status" value="1"/>
</dbReference>
<evidence type="ECO:0000256" key="2">
    <source>
        <dbReference type="ARBA" id="ARBA00007067"/>
    </source>
</evidence>
<evidence type="ECO:0000256" key="4">
    <source>
        <dbReference type="ARBA" id="ARBA00022679"/>
    </source>
</evidence>
<comment type="similarity">
    <text evidence="2">Belongs to the DsrE/TusD family.</text>
</comment>
<evidence type="ECO:0000256" key="3">
    <source>
        <dbReference type="ARBA" id="ARBA00022490"/>
    </source>
</evidence>
<dbReference type="NCBIfam" id="NF001237">
    <property type="entry name" value="PRK00207.1"/>
    <property type="match status" value="1"/>
</dbReference>
<gene>
    <name evidence="5" type="ORF">CBP51_17310</name>
</gene>
<dbReference type="PANTHER" id="PTHR34874">
    <property type="entry name" value="PROTEIN YCHN"/>
    <property type="match status" value="1"/>
</dbReference>
<evidence type="ECO:0000313" key="6">
    <source>
        <dbReference type="Proteomes" id="UP000216101"/>
    </source>
</evidence>
<evidence type="ECO:0000313" key="5">
    <source>
        <dbReference type="EMBL" id="OZY84918.1"/>
    </source>
</evidence>
<sequence>MIFSLAVYAAPYSSQASHTAYEFASALLRQGHTLHRVFFYHDGVHTASSLATPPQDEFNLYQAWSSLAAKYDLVICIAAALKRGILNSEEAVRYDKPAHNIADDYSISGLGQLIEAAITSDRIVTFG</sequence>
<comment type="caution">
    <text evidence="5">The sequence shown here is derived from an EMBL/GenBank/DDBJ whole genome shotgun (WGS) entry which is preliminary data.</text>
</comment>
<dbReference type="AlphaFoldDB" id="A0A266Q4X1"/>
<dbReference type="FunFam" id="3.40.1260.10:FF:000001">
    <property type="entry name" value="Sulfurtransferase TusD"/>
    <property type="match status" value="1"/>
</dbReference>
<keyword evidence="4 5" id="KW-0808">Transferase</keyword>
<dbReference type="GO" id="GO:0016783">
    <property type="term" value="F:sulfurtransferase activity"/>
    <property type="evidence" value="ECO:0007669"/>
    <property type="project" value="InterPro"/>
</dbReference>
<dbReference type="Gene3D" id="3.40.1260.10">
    <property type="entry name" value="DsrEFH-like"/>
    <property type="match status" value="1"/>
</dbReference>
<dbReference type="EMBL" id="NHNI01000002">
    <property type="protein sequence ID" value="OZY84918.1"/>
    <property type="molecule type" value="Genomic_DNA"/>
</dbReference>
<dbReference type="InterPro" id="IPR027396">
    <property type="entry name" value="DsrEFH-like"/>
</dbReference>
<evidence type="ECO:0000256" key="1">
    <source>
        <dbReference type="ARBA" id="ARBA00004496"/>
    </source>
</evidence>